<sequence>MSDSGNGELLAQLAEMKKSMEAGQEEMKKYMETAKKKTLERIEEEMKSGQKELKKDILSVKEEFSNIIQEKMNAIEDKVASFENKSALELRFGEKCTKEYSRLQLKSRYQKAGESLQELAADIQRLSHLAFSDCPVETRQDMALQHFIDSVRDPETQKALRLADVKNIGSALVFEHKIEAAQQATRKDRHPIRAVFAADSDSDFVKQIDDLRREIRRLKERKDGRSTEIRHWTCGTAGHVRRNCQVSRSSGNSQQPHFKVFHILSISGGNNGLYVIGQIGDISCRMVVDTGAKVTIIREDLARKLKSEIISTPPCITLQTVTGDKIYVHGKVNLTIRFGNINYHHTAFVAEITDLCILGLDFLWKYDFKLYFGNCKMNSKFEDITLFGLQAELESSQKIIAKTDISLSPRTECVIRGLVADNRKFRFGVMDYPDTGRARAGVLVASSVVDLSKSVIPVRVVNISDKTKIIQKGEVLATCTPVNCIDRKCNSQGVSSADLDQNFLQDTDLDEKQRCAARESIKEFQDLFS</sequence>
<dbReference type="InterPro" id="IPR021109">
    <property type="entry name" value="Peptidase_aspartic_dom_sf"/>
</dbReference>
<dbReference type="SUPFAM" id="SSF50630">
    <property type="entry name" value="Acid proteases"/>
    <property type="match status" value="1"/>
</dbReference>
<reference evidence="2" key="2">
    <citation type="submission" date="2020-06" db="EMBL/GenBank/DDBJ databases">
        <authorList>
            <person name="Sheffer M."/>
        </authorList>
    </citation>
    <scope>NUCLEOTIDE SEQUENCE</scope>
</reference>
<evidence type="ECO:0008006" key="4">
    <source>
        <dbReference type="Google" id="ProtNLM"/>
    </source>
</evidence>
<feature type="coiled-coil region" evidence="1">
    <location>
        <begin position="6"/>
        <end position="33"/>
    </location>
</feature>
<comment type="caution">
    <text evidence="2">The sequence shown here is derived from an EMBL/GenBank/DDBJ whole genome shotgun (WGS) entry which is preliminary data.</text>
</comment>
<name>A0A8T0FLD3_ARGBR</name>
<proteinExistence type="predicted"/>
<protein>
    <recommendedName>
        <fullName evidence="4">Peptidase A2 domain-containing protein</fullName>
    </recommendedName>
</protein>
<gene>
    <name evidence="2" type="ORF">HNY73_006180</name>
</gene>
<reference evidence="2" key="1">
    <citation type="journal article" date="2020" name="bioRxiv">
        <title>Chromosome-level reference genome of the European wasp spider Argiope bruennichi: a resource for studies on range expansion and evolutionary adaptation.</title>
        <authorList>
            <person name="Sheffer M.M."/>
            <person name="Hoppe A."/>
            <person name="Krehenwinkel H."/>
            <person name="Uhl G."/>
            <person name="Kuss A.W."/>
            <person name="Jensen L."/>
            <person name="Jensen C."/>
            <person name="Gillespie R.G."/>
            <person name="Hoff K.J."/>
            <person name="Prost S."/>
        </authorList>
    </citation>
    <scope>NUCLEOTIDE SEQUENCE</scope>
</reference>
<evidence type="ECO:0000256" key="1">
    <source>
        <dbReference type="SAM" id="Coils"/>
    </source>
</evidence>
<dbReference type="EMBL" id="JABXBU010000011">
    <property type="protein sequence ID" value="KAF8791292.1"/>
    <property type="molecule type" value="Genomic_DNA"/>
</dbReference>
<dbReference type="PANTHER" id="PTHR45823:SF1">
    <property type="entry name" value="T-SNARE COILED-COIL HOMOLOGY DOMAIN-CONTAINING PROTEIN"/>
    <property type="match status" value="1"/>
</dbReference>
<dbReference type="AlphaFoldDB" id="A0A8T0FLD3"/>
<dbReference type="Proteomes" id="UP000807504">
    <property type="component" value="Unassembled WGS sequence"/>
</dbReference>
<dbReference type="Gene3D" id="2.40.70.10">
    <property type="entry name" value="Acid Proteases"/>
    <property type="match status" value="1"/>
</dbReference>
<keyword evidence="3" id="KW-1185">Reference proteome</keyword>
<dbReference type="CDD" id="cd00303">
    <property type="entry name" value="retropepsin_like"/>
    <property type="match status" value="1"/>
</dbReference>
<evidence type="ECO:0000313" key="3">
    <source>
        <dbReference type="Proteomes" id="UP000807504"/>
    </source>
</evidence>
<evidence type="ECO:0000313" key="2">
    <source>
        <dbReference type="EMBL" id="KAF8791292.1"/>
    </source>
</evidence>
<organism evidence="2 3">
    <name type="scientific">Argiope bruennichi</name>
    <name type="common">Wasp spider</name>
    <name type="synonym">Aranea bruennichi</name>
    <dbReference type="NCBI Taxonomy" id="94029"/>
    <lineage>
        <taxon>Eukaryota</taxon>
        <taxon>Metazoa</taxon>
        <taxon>Ecdysozoa</taxon>
        <taxon>Arthropoda</taxon>
        <taxon>Chelicerata</taxon>
        <taxon>Arachnida</taxon>
        <taxon>Araneae</taxon>
        <taxon>Araneomorphae</taxon>
        <taxon>Entelegynae</taxon>
        <taxon>Araneoidea</taxon>
        <taxon>Araneidae</taxon>
        <taxon>Argiope</taxon>
    </lineage>
</organism>
<feature type="coiled-coil region" evidence="1">
    <location>
        <begin position="201"/>
        <end position="228"/>
    </location>
</feature>
<dbReference type="PANTHER" id="PTHR45823">
    <property type="entry name" value="T-SNARE COILED-COIL HOMOLOGY DOMAIN-CONTAINING PROTEIN"/>
    <property type="match status" value="1"/>
</dbReference>
<keyword evidence="1" id="KW-0175">Coiled coil</keyword>
<accession>A0A8T0FLD3</accession>
<dbReference type="Pfam" id="PF13975">
    <property type="entry name" value="gag-asp_proteas"/>
    <property type="match status" value="1"/>
</dbReference>